<dbReference type="Gene3D" id="1.10.10.60">
    <property type="entry name" value="Homeodomain-like"/>
    <property type="match status" value="2"/>
</dbReference>
<dbReference type="Pfam" id="PF12833">
    <property type="entry name" value="HTH_18"/>
    <property type="match status" value="1"/>
</dbReference>
<evidence type="ECO:0000313" key="6">
    <source>
        <dbReference type="Proteomes" id="UP001597180"/>
    </source>
</evidence>
<name>A0ABW3UTL4_9BACL</name>
<dbReference type="PANTHER" id="PTHR43280">
    <property type="entry name" value="ARAC-FAMILY TRANSCRIPTIONAL REGULATOR"/>
    <property type="match status" value="1"/>
</dbReference>
<proteinExistence type="predicted"/>
<reference evidence="6" key="1">
    <citation type="journal article" date="2019" name="Int. J. Syst. Evol. Microbiol.">
        <title>The Global Catalogue of Microorganisms (GCM) 10K type strain sequencing project: providing services to taxonomists for standard genome sequencing and annotation.</title>
        <authorList>
            <consortium name="The Broad Institute Genomics Platform"/>
            <consortium name="The Broad Institute Genome Sequencing Center for Infectious Disease"/>
            <person name="Wu L."/>
            <person name="Ma J."/>
        </authorList>
    </citation>
    <scope>NUCLEOTIDE SEQUENCE [LARGE SCALE GENOMIC DNA]</scope>
    <source>
        <strain evidence="6">CCUG 53270</strain>
    </source>
</reference>
<keyword evidence="1" id="KW-0805">Transcription regulation</keyword>
<evidence type="ECO:0000256" key="3">
    <source>
        <dbReference type="ARBA" id="ARBA00023163"/>
    </source>
</evidence>
<dbReference type="Proteomes" id="UP001597180">
    <property type="component" value="Unassembled WGS sequence"/>
</dbReference>
<dbReference type="SUPFAM" id="SSF46689">
    <property type="entry name" value="Homeodomain-like"/>
    <property type="match status" value="2"/>
</dbReference>
<keyword evidence="6" id="KW-1185">Reference proteome</keyword>
<evidence type="ECO:0000313" key="5">
    <source>
        <dbReference type="EMBL" id="MFD1223141.1"/>
    </source>
</evidence>
<dbReference type="InterPro" id="IPR018062">
    <property type="entry name" value="HTH_AraC-typ_CS"/>
</dbReference>
<dbReference type="InterPro" id="IPR009057">
    <property type="entry name" value="Homeodomain-like_sf"/>
</dbReference>
<keyword evidence="2" id="KW-0238">DNA-binding</keyword>
<protein>
    <submittedName>
        <fullName evidence="5">Helix-turn-helix domain-containing protein</fullName>
    </submittedName>
</protein>
<dbReference type="SUPFAM" id="SSF51215">
    <property type="entry name" value="Regulatory protein AraC"/>
    <property type="match status" value="1"/>
</dbReference>
<accession>A0ABW3UTL4</accession>
<comment type="caution">
    <text evidence="5">The sequence shown here is derived from an EMBL/GenBank/DDBJ whole genome shotgun (WGS) entry which is preliminary data.</text>
</comment>
<dbReference type="PROSITE" id="PS00041">
    <property type="entry name" value="HTH_ARAC_FAMILY_1"/>
    <property type="match status" value="1"/>
</dbReference>
<evidence type="ECO:0000256" key="1">
    <source>
        <dbReference type="ARBA" id="ARBA00023015"/>
    </source>
</evidence>
<keyword evidence="3" id="KW-0804">Transcription</keyword>
<gene>
    <name evidence="5" type="ORF">ACFQ4B_23755</name>
</gene>
<sequence length="268" mass="30785">MALLPLWSLTPQMIQCTYWDQKQQFSYKVDTYDEWIIFAVEDGAFQYEINEHSGTALFGDLVICPPGTPFYREIVTPLSFFFFRFQWSDASADVVAYHDSIPTGKITVRDTQRLASDYFRIKKLADGTAPFHLAWISLHLKDILFQYGFESEQPELKAPLRDDPLMERAAASIKQNAFEAFSMKSLSDSLGLSPVQFTRRFQAALGTAPSEYLTRIRLQKACTLLITSTLTVEEVAQQCGYENGYYLSRLFSKKLKMSPSLYRRTHQL</sequence>
<dbReference type="SMART" id="SM00342">
    <property type="entry name" value="HTH_ARAC"/>
    <property type="match status" value="1"/>
</dbReference>
<dbReference type="RefSeq" id="WP_345589206.1">
    <property type="nucleotide sequence ID" value="NZ_BAABJG010000015.1"/>
</dbReference>
<dbReference type="InterPro" id="IPR018060">
    <property type="entry name" value="HTH_AraC"/>
</dbReference>
<feature type="domain" description="HTH araC/xylS-type" evidence="4">
    <location>
        <begin position="167"/>
        <end position="265"/>
    </location>
</feature>
<evidence type="ECO:0000256" key="2">
    <source>
        <dbReference type="ARBA" id="ARBA00023125"/>
    </source>
</evidence>
<dbReference type="PROSITE" id="PS01124">
    <property type="entry name" value="HTH_ARAC_FAMILY_2"/>
    <property type="match status" value="1"/>
</dbReference>
<evidence type="ECO:0000259" key="4">
    <source>
        <dbReference type="PROSITE" id="PS01124"/>
    </source>
</evidence>
<dbReference type="PANTHER" id="PTHR43280:SF11">
    <property type="entry name" value="RCS-SPECIFIC HTH-TYPE TRANSCRIPTIONAL ACTIVATOR RCLR"/>
    <property type="match status" value="1"/>
</dbReference>
<organism evidence="5 6">
    <name type="scientific">Paenibacillus vulneris</name>
    <dbReference type="NCBI Taxonomy" id="1133364"/>
    <lineage>
        <taxon>Bacteria</taxon>
        <taxon>Bacillati</taxon>
        <taxon>Bacillota</taxon>
        <taxon>Bacilli</taxon>
        <taxon>Bacillales</taxon>
        <taxon>Paenibacillaceae</taxon>
        <taxon>Paenibacillus</taxon>
    </lineage>
</organism>
<dbReference type="InterPro" id="IPR037923">
    <property type="entry name" value="HTH-like"/>
</dbReference>
<dbReference type="EMBL" id="JBHTLU010000031">
    <property type="protein sequence ID" value="MFD1223141.1"/>
    <property type="molecule type" value="Genomic_DNA"/>
</dbReference>